<comment type="caution">
    <text evidence="1">The sequence shown here is derived from an EMBL/GenBank/DDBJ whole genome shotgun (WGS) entry which is preliminary data.</text>
</comment>
<organism evidence="1">
    <name type="scientific">marine sediment metagenome</name>
    <dbReference type="NCBI Taxonomy" id="412755"/>
    <lineage>
        <taxon>unclassified sequences</taxon>
        <taxon>metagenomes</taxon>
        <taxon>ecological metagenomes</taxon>
    </lineage>
</organism>
<dbReference type="EMBL" id="LAZR01012906">
    <property type="protein sequence ID" value="KKM24528.1"/>
    <property type="molecule type" value="Genomic_DNA"/>
</dbReference>
<proteinExistence type="predicted"/>
<dbReference type="AlphaFoldDB" id="A0A0F9KR32"/>
<sequence>MPAPLSNFSRYKIPDDLTPSGICCICVPVPNDREYIAQFMGALWRMGIQSHYERDEAKSGKVVAKIWRDIWLELQTMGCGCTPGINRTENITIINSSVRSYALDIRQMWIDAVFDVDVAFFEVPDKFDTDPGDVGPEIDQREAALCLATTGFVDELFNRGMSIILANADEAAVAGIVALDLSSALPALGFMIVAGALALGTVSVIQVYEELALPAYREYIACAMFENLKGGDTNTRADFDTSLDSFPDPRPLPETVFQNVIRDLIEVWVRSQLNNLDNYLMFVSQLSGAMDYAENAGDCGCLGEWEHAFLGGFGIQSLDILEWPVGQDPADYDAVDDLIDGQCLGFPDSGLFTVLELAFASRTITRVRLHVRYTSTRATGSDHLRIWNGVMDVDAQLATIGVSGTDDVVLDTGVISVASTKLQFEAVVGISNTICPDDSGGISEVVNITINGEGSDPF</sequence>
<accession>A0A0F9KR32</accession>
<evidence type="ECO:0000313" key="1">
    <source>
        <dbReference type="EMBL" id="KKM24528.1"/>
    </source>
</evidence>
<name>A0A0F9KR32_9ZZZZ</name>
<protein>
    <submittedName>
        <fullName evidence="1">Uncharacterized protein</fullName>
    </submittedName>
</protein>
<gene>
    <name evidence="1" type="ORF">LCGC14_1604200</name>
</gene>
<reference evidence="1" key="1">
    <citation type="journal article" date="2015" name="Nature">
        <title>Complex archaea that bridge the gap between prokaryotes and eukaryotes.</title>
        <authorList>
            <person name="Spang A."/>
            <person name="Saw J.H."/>
            <person name="Jorgensen S.L."/>
            <person name="Zaremba-Niedzwiedzka K."/>
            <person name="Martijn J."/>
            <person name="Lind A.E."/>
            <person name="van Eijk R."/>
            <person name="Schleper C."/>
            <person name="Guy L."/>
            <person name="Ettema T.J."/>
        </authorList>
    </citation>
    <scope>NUCLEOTIDE SEQUENCE</scope>
</reference>